<dbReference type="PANTHER" id="PTHR11439:SF467">
    <property type="entry name" value="INTEGRASE CATALYTIC DOMAIN-CONTAINING PROTEIN"/>
    <property type="match status" value="1"/>
</dbReference>
<dbReference type="Proteomes" id="UP000657918">
    <property type="component" value="Unassembled WGS sequence"/>
</dbReference>
<comment type="caution">
    <text evidence="1">The sequence shown here is derived from an EMBL/GenBank/DDBJ whole genome shotgun (WGS) entry which is preliminary data.</text>
</comment>
<evidence type="ECO:0000313" key="2">
    <source>
        <dbReference type="Proteomes" id="UP000657918"/>
    </source>
</evidence>
<dbReference type="AlphaFoldDB" id="A0A835TKA8"/>
<sequence length="79" mass="9091">MKSLQYLAFTRLDLSFSIHKEGDQDDRCSNSAYCVFMGTNLISWQCKQQFIVARSSIKSEYKSLANIASEIQWMQSLLS</sequence>
<dbReference type="CDD" id="cd09272">
    <property type="entry name" value="RNase_HI_RT_Ty1"/>
    <property type="match status" value="1"/>
</dbReference>
<dbReference type="EMBL" id="JADGMS010000001">
    <property type="protein sequence ID" value="KAF9689716.1"/>
    <property type="molecule type" value="Genomic_DNA"/>
</dbReference>
<dbReference type="OrthoDB" id="1001632at2759"/>
<reference evidence="1 2" key="1">
    <citation type="submission" date="2020-10" db="EMBL/GenBank/DDBJ databases">
        <title>Plant Genome Project.</title>
        <authorList>
            <person name="Zhang R.-G."/>
        </authorList>
    </citation>
    <scope>NUCLEOTIDE SEQUENCE [LARGE SCALE GENOMIC DNA]</scope>
    <source>
        <strain evidence="1">FAFU-HL-1</strain>
        <tissue evidence="1">Leaf</tissue>
    </source>
</reference>
<accession>A0A835TKA8</accession>
<organism evidence="1 2">
    <name type="scientific">Salix dunnii</name>
    <dbReference type="NCBI Taxonomy" id="1413687"/>
    <lineage>
        <taxon>Eukaryota</taxon>
        <taxon>Viridiplantae</taxon>
        <taxon>Streptophyta</taxon>
        <taxon>Embryophyta</taxon>
        <taxon>Tracheophyta</taxon>
        <taxon>Spermatophyta</taxon>
        <taxon>Magnoliopsida</taxon>
        <taxon>eudicotyledons</taxon>
        <taxon>Gunneridae</taxon>
        <taxon>Pentapetalae</taxon>
        <taxon>rosids</taxon>
        <taxon>fabids</taxon>
        <taxon>Malpighiales</taxon>
        <taxon>Salicaceae</taxon>
        <taxon>Saliceae</taxon>
        <taxon>Salix</taxon>
    </lineage>
</organism>
<keyword evidence="2" id="KW-1185">Reference proteome</keyword>
<gene>
    <name evidence="1" type="ORF">SADUNF_Sadunf01G0121100</name>
</gene>
<protein>
    <submittedName>
        <fullName evidence="1">Uncharacterized protein</fullName>
    </submittedName>
</protein>
<proteinExistence type="predicted"/>
<name>A0A835TKA8_9ROSI</name>
<dbReference type="PANTHER" id="PTHR11439">
    <property type="entry name" value="GAG-POL-RELATED RETROTRANSPOSON"/>
    <property type="match status" value="1"/>
</dbReference>
<evidence type="ECO:0000313" key="1">
    <source>
        <dbReference type="EMBL" id="KAF9689716.1"/>
    </source>
</evidence>